<name>A0A1G2PIU6_TERXR</name>
<dbReference type="InterPro" id="IPR017959">
    <property type="entry name" value="Asn/Gln-tRNA_amidoTrfase_suB/E"/>
</dbReference>
<dbReference type="PANTHER" id="PTHR11659">
    <property type="entry name" value="GLUTAMYL-TRNA GLN AMIDOTRANSFERASE SUBUNIT B MITOCHONDRIAL AND PROKARYOTIC PET112-RELATED"/>
    <property type="match status" value="1"/>
</dbReference>
<dbReference type="EMBL" id="MHST01000023">
    <property type="protein sequence ID" value="OHA48250.1"/>
    <property type="molecule type" value="Genomic_DNA"/>
</dbReference>
<keyword evidence="4 10" id="KW-0547">Nucleotide-binding</keyword>
<gene>
    <name evidence="10" type="primary">gatB</name>
    <name evidence="13" type="ORF">A2682_00180</name>
</gene>
<comment type="subunit">
    <text evidence="2 10">Heterotrimer of A, B and C subunits.</text>
</comment>
<evidence type="ECO:0000313" key="14">
    <source>
        <dbReference type="Proteomes" id="UP000178690"/>
    </source>
</evidence>
<dbReference type="GO" id="GO:0005524">
    <property type="term" value="F:ATP binding"/>
    <property type="evidence" value="ECO:0007669"/>
    <property type="project" value="UniProtKB-KW"/>
</dbReference>
<evidence type="ECO:0000256" key="8">
    <source>
        <dbReference type="ARBA" id="ARBA00047380"/>
    </source>
</evidence>
<evidence type="ECO:0000256" key="1">
    <source>
        <dbReference type="ARBA" id="ARBA00005306"/>
    </source>
</evidence>
<dbReference type="InterPro" id="IPR014746">
    <property type="entry name" value="Gln_synth/guanido_kin_cat_dom"/>
</dbReference>
<evidence type="ECO:0000256" key="3">
    <source>
        <dbReference type="ARBA" id="ARBA00022598"/>
    </source>
</evidence>
<dbReference type="STRING" id="1802363.A2682_00180"/>
<dbReference type="GO" id="GO:0050567">
    <property type="term" value="F:glutaminyl-tRNA synthase (glutamine-hydrolyzing) activity"/>
    <property type="evidence" value="ECO:0007669"/>
    <property type="project" value="UniProtKB-UniRule"/>
</dbReference>
<dbReference type="HAMAP" id="MF_00121">
    <property type="entry name" value="GatB"/>
    <property type="match status" value="1"/>
</dbReference>
<dbReference type="GO" id="GO:0006412">
    <property type="term" value="P:translation"/>
    <property type="evidence" value="ECO:0007669"/>
    <property type="project" value="UniProtKB-UniRule"/>
</dbReference>
<dbReference type="SMART" id="SM00845">
    <property type="entry name" value="GatB_Yqey"/>
    <property type="match status" value="1"/>
</dbReference>
<evidence type="ECO:0000256" key="5">
    <source>
        <dbReference type="ARBA" id="ARBA00022840"/>
    </source>
</evidence>
<reference evidence="13 14" key="1">
    <citation type="journal article" date="2016" name="Nat. Commun.">
        <title>Thousands of microbial genomes shed light on interconnected biogeochemical processes in an aquifer system.</title>
        <authorList>
            <person name="Anantharaman K."/>
            <person name="Brown C.T."/>
            <person name="Hug L.A."/>
            <person name="Sharon I."/>
            <person name="Castelle C.J."/>
            <person name="Probst A.J."/>
            <person name="Thomas B.C."/>
            <person name="Singh A."/>
            <person name="Wilkins M.J."/>
            <person name="Karaoz U."/>
            <person name="Brodie E.L."/>
            <person name="Williams K.H."/>
            <person name="Hubbard S.S."/>
            <person name="Banfield J.F."/>
        </authorList>
    </citation>
    <scope>NUCLEOTIDE SEQUENCE [LARGE SCALE GENOMIC DNA]</scope>
    <source>
        <strain evidence="14">RIFCSPHIGHO2_01_FULL_58_15</strain>
    </source>
</reference>
<organism evidence="13 14">
    <name type="scientific">Terrybacteria sp. (strain RIFCSPHIGHO2_01_FULL_58_15)</name>
    <dbReference type="NCBI Taxonomy" id="1802363"/>
    <lineage>
        <taxon>Bacteria</taxon>
        <taxon>Candidatus Terryibacteriota</taxon>
    </lineage>
</organism>
<evidence type="ECO:0000256" key="4">
    <source>
        <dbReference type="ARBA" id="ARBA00022741"/>
    </source>
</evidence>
<comment type="similarity">
    <text evidence="1 10">Belongs to the GatB/GatE family. GatB subfamily.</text>
</comment>
<accession>A0A1G2PIU6</accession>
<evidence type="ECO:0000256" key="7">
    <source>
        <dbReference type="ARBA" id="ARBA00024799"/>
    </source>
</evidence>
<evidence type="ECO:0000256" key="6">
    <source>
        <dbReference type="ARBA" id="ARBA00022917"/>
    </source>
</evidence>
<dbReference type="Proteomes" id="UP000178690">
    <property type="component" value="Unassembled WGS sequence"/>
</dbReference>
<dbReference type="InterPro" id="IPR018027">
    <property type="entry name" value="Asn/Gln_amidotransferase"/>
</dbReference>
<dbReference type="InterPro" id="IPR004413">
    <property type="entry name" value="GatB"/>
</dbReference>
<keyword evidence="5 10" id="KW-0067">ATP-binding</keyword>
<dbReference type="Pfam" id="PF02934">
    <property type="entry name" value="GatB_N"/>
    <property type="match status" value="2"/>
</dbReference>
<dbReference type="EC" id="6.3.5.-" evidence="10"/>
<comment type="function">
    <text evidence="7 10">Allows the formation of correctly charged Asn-tRNA(Asn) or Gln-tRNA(Gln) through the transamidation of misacylated Asp-tRNA(Asn) or Glu-tRNA(Gln) in organisms which lack either or both of asparaginyl-tRNA or glutaminyl-tRNA synthetases. The reaction takes place in the presence of glutamine and ATP through an activated phospho-Asp-tRNA(Asn) or phospho-Glu-tRNA(Gln).</text>
</comment>
<proteinExistence type="inferred from homology"/>
<dbReference type="InterPro" id="IPR006075">
    <property type="entry name" value="Asn/Gln-tRNA_Trfase_suB/E_cat"/>
</dbReference>
<evidence type="ECO:0000256" key="9">
    <source>
        <dbReference type="ARBA" id="ARBA00047913"/>
    </source>
</evidence>
<comment type="catalytic activity">
    <reaction evidence="9 10">
        <text>L-glutamyl-tRNA(Gln) + L-glutamine + ATP + H2O = L-glutaminyl-tRNA(Gln) + L-glutamate + ADP + phosphate + H(+)</text>
        <dbReference type="Rhea" id="RHEA:17521"/>
        <dbReference type="Rhea" id="RHEA-COMP:9681"/>
        <dbReference type="Rhea" id="RHEA-COMP:9684"/>
        <dbReference type="ChEBI" id="CHEBI:15377"/>
        <dbReference type="ChEBI" id="CHEBI:15378"/>
        <dbReference type="ChEBI" id="CHEBI:29985"/>
        <dbReference type="ChEBI" id="CHEBI:30616"/>
        <dbReference type="ChEBI" id="CHEBI:43474"/>
        <dbReference type="ChEBI" id="CHEBI:58359"/>
        <dbReference type="ChEBI" id="CHEBI:78520"/>
        <dbReference type="ChEBI" id="CHEBI:78521"/>
        <dbReference type="ChEBI" id="CHEBI:456216"/>
    </reaction>
</comment>
<dbReference type="SUPFAM" id="SSF89095">
    <property type="entry name" value="GatB/YqeY motif"/>
    <property type="match status" value="1"/>
</dbReference>
<feature type="region of interest" description="Disordered" evidence="11">
    <location>
        <begin position="271"/>
        <end position="292"/>
    </location>
</feature>
<protein>
    <recommendedName>
        <fullName evidence="10">Aspartyl/glutamyl-tRNA(Asn/Gln) amidotransferase subunit B</fullName>
        <shortName evidence="10">Asp/Glu-ADT subunit B</shortName>
        <ecNumber evidence="10">6.3.5.-</ecNumber>
    </recommendedName>
</protein>
<feature type="region of interest" description="Disordered" evidence="11">
    <location>
        <begin position="200"/>
        <end position="238"/>
    </location>
</feature>
<dbReference type="InterPro" id="IPR003789">
    <property type="entry name" value="Asn/Gln_tRNA_amidoTrase-B-like"/>
</dbReference>
<dbReference type="Gene3D" id="1.10.10.410">
    <property type="match status" value="1"/>
</dbReference>
<keyword evidence="6 10" id="KW-0648">Protein biosynthesis</keyword>
<dbReference type="Pfam" id="PF02637">
    <property type="entry name" value="GatB_Yqey"/>
    <property type="match status" value="1"/>
</dbReference>
<dbReference type="SUPFAM" id="SSF55931">
    <property type="entry name" value="Glutamine synthetase/guanido kinase"/>
    <property type="match status" value="1"/>
</dbReference>
<dbReference type="GO" id="GO:0050566">
    <property type="term" value="F:asparaginyl-tRNA synthase (glutamine-hydrolyzing) activity"/>
    <property type="evidence" value="ECO:0007669"/>
    <property type="project" value="RHEA"/>
</dbReference>
<dbReference type="AlphaFoldDB" id="A0A1G2PIU6"/>
<dbReference type="InterPro" id="IPR017958">
    <property type="entry name" value="Gln-tRNA_amidoTrfase_suB_CS"/>
</dbReference>
<dbReference type="InterPro" id="IPR023168">
    <property type="entry name" value="GatB_Yqey_C_2"/>
</dbReference>
<evidence type="ECO:0000259" key="12">
    <source>
        <dbReference type="SMART" id="SM00845"/>
    </source>
</evidence>
<comment type="caution">
    <text evidence="13">The sequence shown here is derived from an EMBL/GenBank/DDBJ whole genome shotgun (WGS) entry which is preliminary data.</text>
</comment>
<dbReference type="FunFam" id="1.10.10.410:FF:000001">
    <property type="entry name" value="Aspartyl/glutamyl-tRNA(Asn/Gln) amidotransferase subunit B"/>
    <property type="match status" value="1"/>
</dbReference>
<keyword evidence="3 10" id="KW-0436">Ligase</keyword>
<comment type="catalytic activity">
    <reaction evidence="8 10">
        <text>L-aspartyl-tRNA(Asn) + L-glutamine + ATP + H2O = L-asparaginyl-tRNA(Asn) + L-glutamate + ADP + phosphate + 2 H(+)</text>
        <dbReference type="Rhea" id="RHEA:14513"/>
        <dbReference type="Rhea" id="RHEA-COMP:9674"/>
        <dbReference type="Rhea" id="RHEA-COMP:9677"/>
        <dbReference type="ChEBI" id="CHEBI:15377"/>
        <dbReference type="ChEBI" id="CHEBI:15378"/>
        <dbReference type="ChEBI" id="CHEBI:29985"/>
        <dbReference type="ChEBI" id="CHEBI:30616"/>
        <dbReference type="ChEBI" id="CHEBI:43474"/>
        <dbReference type="ChEBI" id="CHEBI:58359"/>
        <dbReference type="ChEBI" id="CHEBI:78515"/>
        <dbReference type="ChEBI" id="CHEBI:78516"/>
        <dbReference type="ChEBI" id="CHEBI:456216"/>
    </reaction>
</comment>
<dbReference type="NCBIfam" id="NF004012">
    <property type="entry name" value="PRK05477.1-2"/>
    <property type="match status" value="1"/>
</dbReference>
<evidence type="ECO:0000256" key="2">
    <source>
        <dbReference type="ARBA" id="ARBA00011123"/>
    </source>
</evidence>
<feature type="compositionally biased region" description="Polar residues" evidence="11">
    <location>
        <begin position="217"/>
        <end position="228"/>
    </location>
</feature>
<sequence>MSYEAVIGLEIHSELKTRTKMFCACRNDSNEHHPNVNVCPICLGHPGTLPVPNREAIRLTQRVGAALGSELARYSKFDRKNYFYPDLPKGYQISQYDLPFCSGGSLALENGHTVRITRIHLEEDTGTLAHPPAADYSSVDFNRAGVPLMELVTEPDLRSAEDVALFAEELQRILRYVRASDANMEKGEMRVEVNISLRLVSGSGPRGATPRNPDPEPNQSSDSRSTGPNEHDAPLGTKVEIKNLNSIRSARLAVAYEIERQQQLLERGDKVSQETRGWHDGKEQTFSQRSKEEAHDYRYFPEPDIPPLRFTEEEISEIHAEVPELPQARRQRFAQEFGLTPQETALLVDDKQIGEYYEATVSELREWVSSEGGKQDPVRLTRLAANYLLSDLRGLLVEHGGTVGDLLIKPEDFAELMKILAQGKVTSRAAKDILRQMFGTGRDPSELIEEHGLAQLSDEGEIAEIAGRVIAENPKAIADYQSGKEAVLSFLVGKVMAASRGRANPERAKGALLKALAEE</sequence>
<feature type="domain" description="Asn/Gln amidotransferase" evidence="12">
    <location>
        <begin position="355"/>
        <end position="516"/>
    </location>
</feature>
<evidence type="ECO:0000256" key="10">
    <source>
        <dbReference type="HAMAP-Rule" id="MF_00121"/>
    </source>
</evidence>
<evidence type="ECO:0000313" key="13">
    <source>
        <dbReference type="EMBL" id="OHA48250.1"/>
    </source>
</evidence>
<evidence type="ECO:0000256" key="11">
    <source>
        <dbReference type="SAM" id="MobiDB-lite"/>
    </source>
</evidence>
<dbReference type="PROSITE" id="PS01234">
    <property type="entry name" value="GATB"/>
    <property type="match status" value="1"/>
</dbReference>